<dbReference type="Gene3D" id="3.30.710.10">
    <property type="entry name" value="Potassium Channel Kv1.1, Chain A"/>
    <property type="match status" value="1"/>
</dbReference>
<evidence type="ECO:0000256" key="3">
    <source>
        <dbReference type="SAM" id="MobiDB-lite"/>
    </source>
</evidence>
<dbReference type="Gene3D" id="1.25.40.420">
    <property type="match status" value="1"/>
</dbReference>
<feature type="compositionally biased region" description="Basic and acidic residues" evidence="3">
    <location>
        <begin position="7"/>
        <end position="16"/>
    </location>
</feature>
<dbReference type="Pfam" id="PF00651">
    <property type="entry name" value="BTB"/>
    <property type="match status" value="1"/>
</dbReference>
<dbReference type="InterPro" id="IPR000210">
    <property type="entry name" value="BTB/POZ_dom"/>
</dbReference>
<evidence type="ECO:0000256" key="2">
    <source>
        <dbReference type="ARBA" id="ARBA00022737"/>
    </source>
</evidence>
<evidence type="ECO:0000256" key="1">
    <source>
        <dbReference type="ARBA" id="ARBA00022441"/>
    </source>
</evidence>
<dbReference type="InterPro" id="IPR030609">
    <property type="entry name" value="KLHL33_BACK"/>
</dbReference>
<dbReference type="Pfam" id="PF07707">
    <property type="entry name" value="BACK"/>
    <property type="match status" value="1"/>
</dbReference>
<dbReference type="RefSeq" id="XP_005757086.1">
    <property type="nucleotide sequence ID" value="XM_005757029.1"/>
</dbReference>
<keyword evidence="1" id="KW-0880">Kelch repeat</keyword>
<keyword evidence="2" id="KW-0677">Repeat</keyword>
<dbReference type="KEGG" id="ehx:EMIHUDRAFT_220735"/>
<dbReference type="CDD" id="cd18472">
    <property type="entry name" value="BACK_KLHL33"/>
    <property type="match status" value="1"/>
</dbReference>
<reference evidence="5" key="2">
    <citation type="submission" date="2024-10" db="UniProtKB">
        <authorList>
            <consortium name="EnsemblProtists"/>
        </authorList>
    </citation>
    <scope>IDENTIFICATION</scope>
</reference>
<protein>
    <recommendedName>
        <fullName evidence="4">BTB domain-containing protein</fullName>
    </recommendedName>
</protein>
<dbReference type="SUPFAM" id="SSF54695">
    <property type="entry name" value="POZ domain"/>
    <property type="match status" value="1"/>
</dbReference>
<accession>A0A0D3I072</accession>
<dbReference type="Proteomes" id="UP000013827">
    <property type="component" value="Unassembled WGS sequence"/>
</dbReference>
<evidence type="ECO:0000313" key="5">
    <source>
        <dbReference type="EnsemblProtists" id="EOD04657"/>
    </source>
</evidence>
<dbReference type="eggNOG" id="KOG4441">
    <property type="taxonomic scope" value="Eukaryota"/>
</dbReference>
<dbReference type="SMART" id="SM00875">
    <property type="entry name" value="BACK"/>
    <property type="match status" value="1"/>
</dbReference>
<dbReference type="PaxDb" id="2903-EOD04657"/>
<evidence type="ECO:0000259" key="4">
    <source>
        <dbReference type="PROSITE" id="PS50097"/>
    </source>
</evidence>
<keyword evidence="6" id="KW-1185">Reference proteome</keyword>
<dbReference type="CDD" id="cd18186">
    <property type="entry name" value="BTB_POZ_ZBTB_KLHL-like"/>
    <property type="match status" value="1"/>
</dbReference>
<feature type="domain" description="BTB" evidence="4">
    <location>
        <begin position="43"/>
        <end position="108"/>
    </location>
</feature>
<dbReference type="HOGENOM" id="CLU_827492_0_0_1"/>
<dbReference type="PANTHER" id="PTHR45632">
    <property type="entry name" value="LD33804P"/>
    <property type="match status" value="1"/>
</dbReference>
<dbReference type="InterPro" id="IPR011705">
    <property type="entry name" value="BACK"/>
</dbReference>
<dbReference type="PROSITE" id="PS50097">
    <property type="entry name" value="BTB"/>
    <property type="match status" value="1"/>
</dbReference>
<organism evidence="5 6">
    <name type="scientific">Emiliania huxleyi (strain CCMP1516)</name>
    <dbReference type="NCBI Taxonomy" id="280463"/>
    <lineage>
        <taxon>Eukaryota</taxon>
        <taxon>Haptista</taxon>
        <taxon>Haptophyta</taxon>
        <taxon>Prymnesiophyceae</taxon>
        <taxon>Isochrysidales</taxon>
        <taxon>Noelaerhabdaceae</taxon>
        <taxon>Emiliania</taxon>
    </lineage>
</organism>
<sequence>MASKRPRPAEPDRPAGERPTVTLSGGEPCPAGQVNLWRAGKLCDATVHADGRAFQVHRAVLAGASEFMTALFTSGMRDSDEPTISEVAGDVFSALLEWIYCGECRVEAALLGGMLDASSRLQLPSLQNATVEALVQGIDPSNAAQYWECGDAHNFPRLVEAAKAAALQSFGEFSTCVAFDALPVGRVCELLKSDDLMADSEEVVFRAAARWVAANSSASEKEVEAVYSQVKYGLLPAAFLSSVVEQDPPLATHPRSGWIVARSLKAHIDQGPSPRGPIVTVLNPRYLYIRDNLMALHLGVQDEWDRRAIVVAGDKGTPLAMGATWDFASPNFVAVRISRTGSVILIEQQKLELVRGAWPASKGRPPR</sequence>
<reference evidence="6" key="1">
    <citation type="journal article" date="2013" name="Nature">
        <title>Pan genome of the phytoplankton Emiliania underpins its global distribution.</title>
        <authorList>
            <person name="Read B.A."/>
            <person name="Kegel J."/>
            <person name="Klute M.J."/>
            <person name="Kuo A."/>
            <person name="Lefebvre S.C."/>
            <person name="Maumus F."/>
            <person name="Mayer C."/>
            <person name="Miller J."/>
            <person name="Monier A."/>
            <person name="Salamov A."/>
            <person name="Young J."/>
            <person name="Aguilar M."/>
            <person name="Claverie J.M."/>
            <person name="Frickenhaus S."/>
            <person name="Gonzalez K."/>
            <person name="Herman E.K."/>
            <person name="Lin Y.C."/>
            <person name="Napier J."/>
            <person name="Ogata H."/>
            <person name="Sarno A.F."/>
            <person name="Shmutz J."/>
            <person name="Schroeder D."/>
            <person name="de Vargas C."/>
            <person name="Verret F."/>
            <person name="von Dassow P."/>
            <person name="Valentin K."/>
            <person name="Van de Peer Y."/>
            <person name="Wheeler G."/>
            <person name="Dacks J.B."/>
            <person name="Delwiche C.F."/>
            <person name="Dyhrman S.T."/>
            <person name="Glockner G."/>
            <person name="John U."/>
            <person name="Richards T."/>
            <person name="Worden A.Z."/>
            <person name="Zhang X."/>
            <person name="Grigoriev I.V."/>
            <person name="Allen A.E."/>
            <person name="Bidle K."/>
            <person name="Borodovsky M."/>
            <person name="Bowler C."/>
            <person name="Brownlee C."/>
            <person name="Cock J.M."/>
            <person name="Elias M."/>
            <person name="Gladyshev V.N."/>
            <person name="Groth M."/>
            <person name="Guda C."/>
            <person name="Hadaegh A."/>
            <person name="Iglesias-Rodriguez M.D."/>
            <person name="Jenkins J."/>
            <person name="Jones B.M."/>
            <person name="Lawson T."/>
            <person name="Leese F."/>
            <person name="Lindquist E."/>
            <person name="Lobanov A."/>
            <person name="Lomsadze A."/>
            <person name="Malik S.B."/>
            <person name="Marsh M.E."/>
            <person name="Mackinder L."/>
            <person name="Mock T."/>
            <person name="Mueller-Roeber B."/>
            <person name="Pagarete A."/>
            <person name="Parker M."/>
            <person name="Probert I."/>
            <person name="Quesneville H."/>
            <person name="Raines C."/>
            <person name="Rensing S.A."/>
            <person name="Riano-Pachon D.M."/>
            <person name="Richier S."/>
            <person name="Rokitta S."/>
            <person name="Shiraiwa Y."/>
            <person name="Soanes D.M."/>
            <person name="van der Giezen M."/>
            <person name="Wahlund T.M."/>
            <person name="Williams B."/>
            <person name="Wilson W."/>
            <person name="Wolfe G."/>
            <person name="Wurch L.L."/>
        </authorList>
    </citation>
    <scope>NUCLEOTIDE SEQUENCE</scope>
</reference>
<dbReference type="AlphaFoldDB" id="A0A0D3I072"/>
<evidence type="ECO:0000313" key="6">
    <source>
        <dbReference type="Proteomes" id="UP000013827"/>
    </source>
</evidence>
<dbReference type="EnsemblProtists" id="EOD04657">
    <property type="protein sequence ID" value="EOD04657"/>
    <property type="gene ID" value="EMIHUDRAFT_220735"/>
</dbReference>
<dbReference type="SMART" id="SM00225">
    <property type="entry name" value="BTB"/>
    <property type="match status" value="1"/>
</dbReference>
<name>A0A0D3I072_EMIH1</name>
<dbReference type="InterPro" id="IPR011333">
    <property type="entry name" value="SKP1/BTB/POZ_sf"/>
</dbReference>
<dbReference type="PANTHER" id="PTHR45632:SF3">
    <property type="entry name" value="KELCH-LIKE PROTEIN 32"/>
    <property type="match status" value="1"/>
</dbReference>
<feature type="region of interest" description="Disordered" evidence="3">
    <location>
        <begin position="1"/>
        <end position="27"/>
    </location>
</feature>
<dbReference type="GeneID" id="17250853"/>
<proteinExistence type="predicted"/>